<dbReference type="AlphaFoldDB" id="A0A9P0XDL2"/>
<organism evidence="2 3">
    <name type="scientific">Pieris brassicae</name>
    <name type="common">White butterfly</name>
    <name type="synonym">Large white butterfly</name>
    <dbReference type="NCBI Taxonomy" id="7116"/>
    <lineage>
        <taxon>Eukaryota</taxon>
        <taxon>Metazoa</taxon>
        <taxon>Ecdysozoa</taxon>
        <taxon>Arthropoda</taxon>
        <taxon>Hexapoda</taxon>
        <taxon>Insecta</taxon>
        <taxon>Pterygota</taxon>
        <taxon>Neoptera</taxon>
        <taxon>Endopterygota</taxon>
        <taxon>Lepidoptera</taxon>
        <taxon>Glossata</taxon>
        <taxon>Ditrysia</taxon>
        <taxon>Papilionoidea</taxon>
        <taxon>Pieridae</taxon>
        <taxon>Pierinae</taxon>
        <taxon>Pieris</taxon>
    </lineage>
</organism>
<proteinExistence type="predicted"/>
<evidence type="ECO:0000256" key="1">
    <source>
        <dbReference type="SAM" id="SignalP"/>
    </source>
</evidence>
<evidence type="ECO:0000313" key="3">
    <source>
        <dbReference type="Proteomes" id="UP001152562"/>
    </source>
</evidence>
<dbReference type="Proteomes" id="UP001152562">
    <property type="component" value="Unassembled WGS sequence"/>
</dbReference>
<keyword evidence="3" id="KW-1185">Reference proteome</keyword>
<dbReference type="EMBL" id="CALOZG010000027">
    <property type="protein sequence ID" value="CAH4032294.1"/>
    <property type="molecule type" value="Genomic_DNA"/>
</dbReference>
<name>A0A9P0XDL2_PIEBR</name>
<reference evidence="2" key="1">
    <citation type="submission" date="2022-05" db="EMBL/GenBank/DDBJ databases">
        <authorList>
            <person name="Okamura Y."/>
        </authorList>
    </citation>
    <scope>NUCLEOTIDE SEQUENCE</scope>
</reference>
<gene>
    <name evidence="2" type="ORF">PIBRA_LOCUS8700</name>
</gene>
<feature type="signal peptide" evidence="1">
    <location>
        <begin position="1"/>
        <end position="21"/>
    </location>
</feature>
<comment type="caution">
    <text evidence="2">The sequence shown here is derived from an EMBL/GenBank/DDBJ whole genome shotgun (WGS) entry which is preliminary data.</text>
</comment>
<keyword evidence="1" id="KW-0732">Signal</keyword>
<accession>A0A9P0XDL2</accession>
<protein>
    <submittedName>
        <fullName evidence="2">Uncharacterized protein</fullName>
    </submittedName>
</protein>
<sequence length="156" mass="17675">MTGSILAVYLLLTANILLIAGCPHEPEDAKAAYKSGDILDQTPPITLKTIIKKLNDSGVFDANTTLNVRERKELSKLFEAVEFMVSSRNRQPSSVQNVFSSLRLVERVVKKQLKEGQLSESLASKFHWDKISTRPIREKPMYHIDKTTNMRVFDIN</sequence>
<feature type="chain" id="PRO_5040344337" evidence="1">
    <location>
        <begin position="22"/>
        <end position="156"/>
    </location>
</feature>
<evidence type="ECO:0000313" key="2">
    <source>
        <dbReference type="EMBL" id="CAH4032294.1"/>
    </source>
</evidence>